<dbReference type="RefSeq" id="WP_063235557.1">
    <property type="nucleotide sequence ID" value="NZ_BCVO01000027.1"/>
</dbReference>
<dbReference type="SUPFAM" id="SSF48179">
    <property type="entry name" value="6-phosphogluconate dehydrogenase C-terminal domain-like"/>
    <property type="match status" value="1"/>
</dbReference>
<feature type="binding site" evidence="7">
    <location>
        <position position="445"/>
    </location>
    <ligand>
        <name>substrate</name>
        <note>ligand shared between dimeric partners</note>
    </ligand>
</feature>
<dbReference type="InterPro" id="IPR036291">
    <property type="entry name" value="NAD(P)-bd_dom_sf"/>
</dbReference>
<evidence type="ECO:0000256" key="1">
    <source>
        <dbReference type="ARBA" id="ARBA00008419"/>
    </source>
</evidence>
<comment type="pathway">
    <text evidence="5 9">Carbohydrate degradation; pentose phosphate pathway; D-ribulose 5-phosphate from D-glucose 6-phosphate (oxidative stage): step 3/3.</text>
</comment>
<comment type="function">
    <text evidence="5">Catalyzes the oxidative decarboxylation of 6-phosphogluconate to ribulose 5-phosphate and CO(2), with concomitant reduction of NADP to NADPH.</text>
</comment>
<feature type="binding site" description="in other chain" evidence="7">
    <location>
        <begin position="184"/>
        <end position="185"/>
    </location>
    <ligand>
        <name>substrate</name>
        <note>ligand shared between dimeric partners</note>
    </ligand>
</feature>
<accession>A0A223EGF4</accession>
<dbReference type="PRINTS" id="PR00076">
    <property type="entry name" value="6PGDHDRGNASE"/>
</dbReference>
<evidence type="ECO:0000256" key="2">
    <source>
        <dbReference type="ARBA" id="ARBA00011738"/>
    </source>
</evidence>
<dbReference type="PIRSF" id="PIRSF000109">
    <property type="entry name" value="6PGD"/>
    <property type="match status" value="1"/>
</dbReference>
<keyword evidence="5 9" id="KW-0570">Pentose shunt</keyword>
<feature type="binding site" evidence="8">
    <location>
        <position position="101"/>
    </location>
    <ligand>
        <name>NADP(+)</name>
        <dbReference type="ChEBI" id="CHEBI:58349"/>
    </ligand>
</feature>
<dbReference type="UniPathway" id="UPA00115">
    <property type="reaction ID" value="UER00410"/>
</dbReference>
<dbReference type="GO" id="GO:0004616">
    <property type="term" value="F:phosphogluconate dehydrogenase (decarboxylating) activity"/>
    <property type="evidence" value="ECO:0007669"/>
    <property type="project" value="UniProtKB-EC"/>
</dbReference>
<feature type="binding site" description="in other chain" evidence="7">
    <location>
        <position position="189"/>
    </location>
    <ligand>
        <name>substrate</name>
        <note>ligand shared between dimeric partners</note>
    </ligand>
</feature>
<dbReference type="Gene3D" id="1.20.5.320">
    <property type="entry name" value="6-Phosphogluconate Dehydrogenase, domain 3"/>
    <property type="match status" value="1"/>
</dbReference>
<evidence type="ECO:0000256" key="5">
    <source>
        <dbReference type="PIRNR" id="PIRNR000109"/>
    </source>
</evidence>
<feature type="active site" description="Proton donor" evidence="6">
    <location>
        <position position="188"/>
    </location>
</feature>
<evidence type="ECO:0000256" key="6">
    <source>
        <dbReference type="PIRSR" id="PIRSR000109-1"/>
    </source>
</evidence>
<evidence type="ECO:0000313" key="11">
    <source>
        <dbReference type="EMBL" id="ASS94327.1"/>
    </source>
</evidence>
<dbReference type="SUPFAM" id="SSF51735">
    <property type="entry name" value="NAD(P)-binding Rossmann-fold domains"/>
    <property type="match status" value="1"/>
</dbReference>
<dbReference type="Gene3D" id="3.40.50.720">
    <property type="entry name" value="NAD(P)-binding Rossmann-like Domain"/>
    <property type="match status" value="1"/>
</dbReference>
<feature type="binding site" description="in other chain" evidence="7">
    <location>
        <begin position="127"/>
        <end position="129"/>
    </location>
    <ligand>
        <name>substrate</name>
        <note>ligand shared between dimeric partners</note>
    </ligand>
</feature>
<keyword evidence="3 5" id="KW-0560">Oxidoreductase</keyword>
<dbReference type="SMART" id="SM01350">
    <property type="entry name" value="6PGD"/>
    <property type="match status" value="1"/>
</dbReference>
<dbReference type="NCBIfam" id="NF006765">
    <property type="entry name" value="PRK09287.1"/>
    <property type="match status" value="1"/>
</dbReference>
<evidence type="ECO:0000313" key="12">
    <source>
        <dbReference type="Proteomes" id="UP000214618"/>
    </source>
</evidence>
<dbReference type="InterPro" id="IPR013328">
    <property type="entry name" value="6PGD_dom2"/>
</dbReference>
<sequence length="467" mass="51934">MFNTIGVIGLGVMGSNIALNMASKGEQVAVYNYTRDLTDQLVANLDSQSLHPYYEIQDFVQSLETPRKIFLMVTAGKPIDSVINSLLPHLESGDIIMDGGNSHYEDTERRYDELKSKGISYLGIGISGGEVGALKGPSIMPGGDKDAYEKVAPILTKIAAKVNDDPCCTYIGPKGAGHFVKMVHNGIEYADMQLIAEAYTFLREKLHLEVNEIADIFETWNQGELKSYLIEITAEILRKKDEVTGLPLIDVILDKAGQKGTGKWTSMQAIDNGIPASIITESLFARYISALKEERVNAENILTGPENVQQKLDKNEWVDYIRQALYMGKVCAYAQGFTQYKMSSELYGWELPLKDIALIFRGGCIIRAEFLNVISEAYQKQPNLANLLISPYFAEKVTGYQVGLRKVVCEGINSGISFPCLSASLTYYDSYRTGISNANLLQAQRDYFGAHTYERRDLAGVFHTNWQ</sequence>
<name>A0A223EGF4_9BACI</name>
<feature type="binding site" description="in other chain" evidence="7">
    <location>
        <position position="101"/>
    </location>
    <ligand>
        <name>substrate</name>
        <note>ligand shared between dimeric partners</note>
    </ligand>
</feature>
<proteinExistence type="inferred from homology"/>
<comment type="catalytic activity">
    <reaction evidence="5 9">
        <text>6-phospho-D-gluconate + NADP(+) = D-ribulose 5-phosphate + CO2 + NADPH</text>
        <dbReference type="Rhea" id="RHEA:10116"/>
        <dbReference type="ChEBI" id="CHEBI:16526"/>
        <dbReference type="ChEBI" id="CHEBI:57783"/>
        <dbReference type="ChEBI" id="CHEBI:58121"/>
        <dbReference type="ChEBI" id="CHEBI:58349"/>
        <dbReference type="ChEBI" id="CHEBI:58759"/>
        <dbReference type="EC" id="1.1.1.44"/>
    </reaction>
</comment>
<protein>
    <recommendedName>
        <fullName evidence="5 9">6-phosphogluconate dehydrogenase, decarboxylating</fullName>
        <ecNumber evidence="5 9">1.1.1.44</ecNumber>
    </recommendedName>
</protein>
<dbReference type="InterPro" id="IPR006184">
    <property type="entry name" value="6PGdom_BS"/>
</dbReference>
<dbReference type="NCBIfam" id="TIGR00873">
    <property type="entry name" value="gnd"/>
    <property type="match status" value="1"/>
</dbReference>
<dbReference type="Gene3D" id="1.10.1040.10">
    <property type="entry name" value="N-(1-d-carboxylethyl)-l-norvaline Dehydrogenase, domain 2"/>
    <property type="match status" value="1"/>
</dbReference>
<dbReference type="Proteomes" id="UP000214618">
    <property type="component" value="Chromosome"/>
</dbReference>
<dbReference type="GeneID" id="56473144"/>
<gene>
    <name evidence="11" type="ORF">BS1321_10390</name>
</gene>
<evidence type="ECO:0000256" key="9">
    <source>
        <dbReference type="RuleBase" id="RU000485"/>
    </source>
</evidence>
<feature type="binding site" description="in other chain" evidence="7">
    <location>
        <position position="259"/>
    </location>
    <ligand>
        <name>substrate</name>
        <note>ligand shared between dimeric partners</note>
    </ligand>
</feature>
<reference evidence="11 12" key="1">
    <citation type="submission" date="2016-10" db="EMBL/GenBank/DDBJ databases">
        <title>The whole genome sequencing and assembly of Bacillus simplex DSM 1321 strain.</title>
        <authorList>
            <person name="Park M.-K."/>
            <person name="Lee Y.-J."/>
            <person name="Yi H."/>
            <person name="Bahn Y.-S."/>
            <person name="Kim J.F."/>
            <person name="Lee D.-W."/>
        </authorList>
    </citation>
    <scope>NUCLEOTIDE SEQUENCE [LARGE SCALE GENOMIC DNA]</scope>
    <source>
        <strain evidence="11 12">DSM 1321</strain>
    </source>
</reference>
<evidence type="ECO:0000256" key="7">
    <source>
        <dbReference type="PIRSR" id="PIRSR000109-2"/>
    </source>
</evidence>
<keyword evidence="4 9" id="KW-0311">Gluconate utilization</keyword>
<dbReference type="InterPro" id="IPR006183">
    <property type="entry name" value="Pgluconate_DH"/>
</dbReference>
<dbReference type="InterPro" id="IPR008927">
    <property type="entry name" value="6-PGluconate_DH-like_C_sf"/>
</dbReference>
<dbReference type="InterPro" id="IPR006113">
    <property type="entry name" value="6PGDH_Gnd/GntZ"/>
</dbReference>
<organism evidence="11 12">
    <name type="scientific">Peribacillus simplex NBRC 15720 = DSM 1321</name>
    <dbReference type="NCBI Taxonomy" id="1349754"/>
    <lineage>
        <taxon>Bacteria</taxon>
        <taxon>Bacillati</taxon>
        <taxon>Bacillota</taxon>
        <taxon>Bacilli</taxon>
        <taxon>Bacillales</taxon>
        <taxon>Bacillaceae</taxon>
        <taxon>Peribacillus</taxon>
    </lineage>
</organism>
<evidence type="ECO:0000256" key="4">
    <source>
        <dbReference type="ARBA" id="ARBA00023064"/>
    </source>
</evidence>
<feature type="binding site" description="in other chain" evidence="7">
    <location>
        <position position="286"/>
    </location>
    <ligand>
        <name>substrate</name>
        <note>ligand shared between dimeric partners</note>
    </ligand>
</feature>
<dbReference type="FunFam" id="3.40.50.720:FF:000007">
    <property type="entry name" value="6-phosphogluconate dehydrogenase, decarboxylating"/>
    <property type="match status" value="1"/>
</dbReference>
<dbReference type="PROSITE" id="PS00461">
    <property type="entry name" value="6PGD"/>
    <property type="match status" value="1"/>
</dbReference>
<dbReference type="InterPro" id="IPR006114">
    <property type="entry name" value="6PGDH_C"/>
</dbReference>
<comment type="similarity">
    <text evidence="1 5 9">Belongs to the 6-phosphogluconate dehydrogenase family.</text>
</comment>
<dbReference type="PANTHER" id="PTHR11811">
    <property type="entry name" value="6-PHOSPHOGLUCONATE DEHYDROGENASE"/>
    <property type="match status" value="1"/>
</dbReference>
<dbReference type="FunFam" id="1.10.1040.10:FF:000002">
    <property type="entry name" value="6-phosphogluconate dehydrogenase, decarboxylating"/>
    <property type="match status" value="1"/>
</dbReference>
<dbReference type="AlphaFoldDB" id="A0A223EGF4"/>
<feature type="binding site" evidence="8">
    <location>
        <begin position="73"/>
        <end position="75"/>
    </location>
    <ligand>
        <name>NADP(+)</name>
        <dbReference type="ChEBI" id="CHEBI:58349"/>
    </ligand>
</feature>
<feature type="binding site" evidence="8">
    <location>
        <begin position="9"/>
        <end position="14"/>
    </location>
    <ligand>
        <name>NADP(+)</name>
        <dbReference type="ChEBI" id="CHEBI:58349"/>
    </ligand>
</feature>
<evidence type="ECO:0000256" key="3">
    <source>
        <dbReference type="ARBA" id="ARBA00023002"/>
    </source>
</evidence>
<dbReference type="GO" id="GO:0019521">
    <property type="term" value="P:D-gluconate metabolic process"/>
    <property type="evidence" value="ECO:0007669"/>
    <property type="project" value="UniProtKB-KW"/>
</dbReference>
<dbReference type="GO" id="GO:0050661">
    <property type="term" value="F:NADP binding"/>
    <property type="evidence" value="ECO:0007669"/>
    <property type="project" value="InterPro"/>
</dbReference>
<feature type="binding site" evidence="8">
    <location>
        <begin position="32"/>
        <end position="34"/>
    </location>
    <ligand>
        <name>NADP(+)</name>
        <dbReference type="ChEBI" id="CHEBI:58349"/>
    </ligand>
</feature>
<feature type="domain" description="6-phosphogluconate dehydrogenase C-terminal" evidence="10">
    <location>
        <begin position="177"/>
        <end position="467"/>
    </location>
</feature>
<dbReference type="Pfam" id="PF03446">
    <property type="entry name" value="NAD_binding_2"/>
    <property type="match status" value="1"/>
</dbReference>
<dbReference type="OrthoDB" id="9804542at2"/>
<evidence type="ECO:0000259" key="10">
    <source>
        <dbReference type="SMART" id="SM01350"/>
    </source>
</evidence>
<feature type="active site" description="Proton acceptor" evidence="6">
    <location>
        <position position="181"/>
    </location>
</feature>
<dbReference type="GO" id="GO:0006098">
    <property type="term" value="P:pentose-phosphate shunt"/>
    <property type="evidence" value="ECO:0007669"/>
    <property type="project" value="UniProtKB-UniPathway"/>
</dbReference>
<evidence type="ECO:0000256" key="8">
    <source>
        <dbReference type="PIRSR" id="PIRSR000109-3"/>
    </source>
</evidence>
<dbReference type="Pfam" id="PF00393">
    <property type="entry name" value="6PGD"/>
    <property type="match status" value="1"/>
</dbReference>
<dbReference type="InterPro" id="IPR006115">
    <property type="entry name" value="6PGDH_NADP-bd"/>
</dbReference>
<comment type="subunit">
    <text evidence="2 5">Homodimer.</text>
</comment>
<feature type="binding site" evidence="7">
    <location>
        <position position="451"/>
    </location>
    <ligand>
        <name>substrate</name>
        <note>ligand shared between dimeric partners</note>
    </ligand>
</feature>
<keyword evidence="5 9" id="KW-0521">NADP</keyword>
<dbReference type="EMBL" id="CP017704">
    <property type="protein sequence ID" value="ASS94327.1"/>
    <property type="molecule type" value="Genomic_DNA"/>
</dbReference>
<dbReference type="EC" id="1.1.1.44" evidence="5 9"/>